<evidence type="ECO:0000313" key="3">
    <source>
        <dbReference type="Proteomes" id="UP000287756"/>
    </source>
</evidence>
<keyword evidence="2" id="KW-0808">Transferase</keyword>
<dbReference type="InterPro" id="IPR016181">
    <property type="entry name" value="Acyl_CoA_acyltransferase"/>
</dbReference>
<name>A0A410M9L7_9BACI</name>
<organism evidence="2 3">
    <name type="scientific">Halobacillus litoralis</name>
    <dbReference type="NCBI Taxonomy" id="45668"/>
    <lineage>
        <taxon>Bacteria</taxon>
        <taxon>Bacillati</taxon>
        <taxon>Bacillota</taxon>
        <taxon>Bacilli</taxon>
        <taxon>Bacillales</taxon>
        <taxon>Bacillaceae</taxon>
        <taxon>Halobacillus</taxon>
    </lineage>
</organism>
<dbReference type="PROSITE" id="PS51186">
    <property type="entry name" value="GNAT"/>
    <property type="match status" value="1"/>
</dbReference>
<dbReference type="InterPro" id="IPR000182">
    <property type="entry name" value="GNAT_dom"/>
</dbReference>
<evidence type="ECO:0000313" key="2">
    <source>
        <dbReference type="EMBL" id="QAS51422.1"/>
    </source>
</evidence>
<accession>A0A410M9L7</accession>
<gene>
    <name evidence="2" type="ORF">HLI_03900</name>
</gene>
<protein>
    <submittedName>
        <fullName evidence="2">GNAT family N-acetyltransferase</fullName>
    </submittedName>
</protein>
<reference evidence="2 3" key="1">
    <citation type="submission" date="2018-01" db="EMBL/GenBank/DDBJ databases">
        <title>The whole genome sequencing and assembly of Halobacillus litoralis ERB031 strain.</title>
        <authorList>
            <person name="Lee S.-J."/>
            <person name="Park M.-K."/>
            <person name="Kim J.-Y."/>
            <person name="Lee Y.-J."/>
            <person name="Yi H."/>
            <person name="Bahn Y.-S."/>
            <person name="Kim J.F."/>
            <person name="Lee D.-W."/>
        </authorList>
    </citation>
    <scope>NUCLEOTIDE SEQUENCE [LARGE SCALE GENOMIC DNA]</scope>
    <source>
        <strain evidence="2 3">ERB 031</strain>
    </source>
</reference>
<proteinExistence type="predicted"/>
<sequence>MVDITTGSIPPEIRTLLSFATSEKNVEAEFDLYNESSVRKLYGYTIEGHPVGCIGVEFLGPDKGEIKHIAVLPQHRGRGIGDKMVNFIKDKHSLSLIYAETDKDAVYFYEKVFNVFY</sequence>
<dbReference type="KEGG" id="hli:HLI_03900"/>
<dbReference type="GO" id="GO:0016747">
    <property type="term" value="F:acyltransferase activity, transferring groups other than amino-acyl groups"/>
    <property type="evidence" value="ECO:0007669"/>
    <property type="project" value="InterPro"/>
</dbReference>
<dbReference type="CDD" id="cd04301">
    <property type="entry name" value="NAT_SF"/>
    <property type="match status" value="1"/>
</dbReference>
<dbReference type="AlphaFoldDB" id="A0A410M9L7"/>
<dbReference type="Gene3D" id="3.40.630.30">
    <property type="match status" value="1"/>
</dbReference>
<evidence type="ECO:0000259" key="1">
    <source>
        <dbReference type="PROSITE" id="PS51186"/>
    </source>
</evidence>
<dbReference type="OrthoDB" id="45853at2"/>
<feature type="domain" description="N-acetyltransferase" evidence="1">
    <location>
        <begin position="1"/>
        <end position="117"/>
    </location>
</feature>
<dbReference type="SUPFAM" id="SSF55729">
    <property type="entry name" value="Acyl-CoA N-acyltransferases (Nat)"/>
    <property type="match status" value="1"/>
</dbReference>
<dbReference type="Pfam" id="PF00583">
    <property type="entry name" value="Acetyltransf_1"/>
    <property type="match status" value="1"/>
</dbReference>
<dbReference type="Proteomes" id="UP000287756">
    <property type="component" value="Chromosome"/>
</dbReference>
<dbReference type="EMBL" id="CP026118">
    <property type="protein sequence ID" value="QAS51422.1"/>
    <property type="molecule type" value="Genomic_DNA"/>
</dbReference>